<proteinExistence type="predicted"/>
<dbReference type="EMBL" id="CAJVCH010271459">
    <property type="protein sequence ID" value="CAG7734552.1"/>
    <property type="molecule type" value="Genomic_DNA"/>
</dbReference>
<feature type="compositionally biased region" description="Polar residues" evidence="1">
    <location>
        <begin position="1"/>
        <end position="19"/>
    </location>
</feature>
<feature type="non-terminal residue" evidence="2">
    <location>
        <position position="1"/>
    </location>
</feature>
<organism evidence="2 3">
    <name type="scientific">Allacma fusca</name>
    <dbReference type="NCBI Taxonomy" id="39272"/>
    <lineage>
        <taxon>Eukaryota</taxon>
        <taxon>Metazoa</taxon>
        <taxon>Ecdysozoa</taxon>
        <taxon>Arthropoda</taxon>
        <taxon>Hexapoda</taxon>
        <taxon>Collembola</taxon>
        <taxon>Symphypleona</taxon>
        <taxon>Sminthuridae</taxon>
        <taxon>Allacma</taxon>
    </lineage>
</organism>
<feature type="region of interest" description="Disordered" evidence="1">
    <location>
        <begin position="1"/>
        <end position="50"/>
    </location>
</feature>
<dbReference type="Proteomes" id="UP000708208">
    <property type="component" value="Unassembled WGS sequence"/>
</dbReference>
<reference evidence="2" key="1">
    <citation type="submission" date="2021-06" db="EMBL/GenBank/DDBJ databases">
        <authorList>
            <person name="Hodson N. C."/>
            <person name="Mongue J. A."/>
            <person name="Jaron S. K."/>
        </authorList>
    </citation>
    <scope>NUCLEOTIDE SEQUENCE</scope>
</reference>
<gene>
    <name evidence="2" type="ORF">AFUS01_LOCUS22936</name>
</gene>
<feature type="compositionally biased region" description="Polar residues" evidence="1">
    <location>
        <begin position="77"/>
        <end position="88"/>
    </location>
</feature>
<protein>
    <submittedName>
        <fullName evidence="2">Uncharacterized protein</fullName>
    </submittedName>
</protein>
<feature type="compositionally biased region" description="Low complexity" evidence="1">
    <location>
        <begin position="34"/>
        <end position="50"/>
    </location>
</feature>
<comment type="caution">
    <text evidence="2">The sequence shown here is derived from an EMBL/GenBank/DDBJ whole genome shotgun (WGS) entry which is preliminary data.</text>
</comment>
<sequence>MCSTSENPGMNSSNSTSSDLPDVPDNIRSALANVSSSSESSEVDGSSVPPVRVELTNTSLERLTQQANYWMQWFDSSGSDSNDATNNGPRAVRPRPIIPRQVIVEQPGSWPRQIISMIRPLEPGEP</sequence>
<feature type="region of interest" description="Disordered" evidence="1">
    <location>
        <begin position="77"/>
        <end position="97"/>
    </location>
</feature>
<name>A0A8J2PF04_9HEXA</name>
<dbReference type="AlphaFoldDB" id="A0A8J2PF04"/>
<evidence type="ECO:0000313" key="2">
    <source>
        <dbReference type="EMBL" id="CAG7734552.1"/>
    </source>
</evidence>
<evidence type="ECO:0000313" key="3">
    <source>
        <dbReference type="Proteomes" id="UP000708208"/>
    </source>
</evidence>
<keyword evidence="3" id="KW-1185">Reference proteome</keyword>
<evidence type="ECO:0000256" key="1">
    <source>
        <dbReference type="SAM" id="MobiDB-lite"/>
    </source>
</evidence>
<accession>A0A8J2PF04</accession>